<keyword evidence="2" id="KW-1133">Transmembrane helix</keyword>
<accession>A0ABS6U2X1</accession>
<organism evidence="3 4">
    <name type="scientific">Pseudonocardia oceani</name>
    <dbReference type="NCBI Taxonomy" id="2792013"/>
    <lineage>
        <taxon>Bacteria</taxon>
        <taxon>Bacillati</taxon>
        <taxon>Actinomycetota</taxon>
        <taxon>Actinomycetes</taxon>
        <taxon>Pseudonocardiales</taxon>
        <taxon>Pseudonocardiaceae</taxon>
        <taxon>Pseudonocardia</taxon>
    </lineage>
</organism>
<comment type="caution">
    <text evidence="3">The sequence shown here is derived from an EMBL/GenBank/DDBJ whole genome shotgun (WGS) entry which is preliminary data.</text>
</comment>
<evidence type="ECO:0000256" key="2">
    <source>
        <dbReference type="SAM" id="Phobius"/>
    </source>
</evidence>
<keyword evidence="2" id="KW-0812">Transmembrane</keyword>
<name>A0ABS6U2X1_9PSEU</name>
<protein>
    <submittedName>
        <fullName evidence="3">Uncharacterized protein</fullName>
    </submittedName>
</protein>
<dbReference type="RefSeq" id="WP_218595120.1">
    <property type="nucleotide sequence ID" value="NZ_JADQDE010000018.1"/>
</dbReference>
<evidence type="ECO:0000313" key="4">
    <source>
        <dbReference type="Proteomes" id="UP000694300"/>
    </source>
</evidence>
<evidence type="ECO:0000313" key="3">
    <source>
        <dbReference type="EMBL" id="MBW0126594.1"/>
    </source>
</evidence>
<proteinExistence type="predicted"/>
<keyword evidence="2" id="KW-0472">Membrane</keyword>
<reference evidence="3 4" key="1">
    <citation type="submission" date="2020-11" db="EMBL/GenBank/DDBJ databases">
        <title>Pseudonocardia abyssalis sp. nov. and Pseudonocardia oceani sp. nov., description and phylogenomic analysis of two novel actinomycetes isolated from the deep Southern Ocean.</title>
        <authorList>
            <person name="Parra J."/>
        </authorList>
    </citation>
    <scope>NUCLEOTIDE SEQUENCE [LARGE SCALE GENOMIC DNA]</scope>
    <source>
        <strain evidence="4">KRD185</strain>
    </source>
</reference>
<feature type="compositionally biased region" description="Basic and acidic residues" evidence="1">
    <location>
        <begin position="86"/>
        <end position="95"/>
    </location>
</feature>
<evidence type="ECO:0000256" key="1">
    <source>
        <dbReference type="SAM" id="MobiDB-lite"/>
    </source>
</evidence>
<feature type="region of interest" description="Disordered" evidence="1">
    <location>
        <begin position="53"/>
        <end position="95"/>
    </location>
</feature>
<keyword evidence="4" id="KW-1185">Reference proteome</keyword>
<feature type="transmembrane region" description="Helical" evidence="2">
    <location>
        <begin position="17"/>
        <end position="37"/>
    </location>
</feature>
<dbReference type="EMBL" id="JADQDF010000001">
    <property type="protein sequence ID" value="MBW0126594.1"/>
    <property type="molecule type" value="Genomic_DNA"/>
</dbReference>
<sequence length="95" mass="10225">MTISFLASYATTGRREIWPLIVVAGLLVLVVTGLVVAQLTDPDRRHRAAERRALIAGVPSDQSGPDRADSAAPNADGTPEQPADLDLPHQDRRTE</sequence>
<dbReference type="Proteomes" id="UP000694300">
    <property type="component" value="Unassembled WGS sequence"/>
</dbReference>
<gene>
    <name evidence="3" type="ORF">I4I82_02670</name>
</gene>